<name>A0A6S6SYF8_9GAMM</name>
<reference evidence="9" key="1">
    <citation type="submission" date="2020-01" db="EMBL/GenBank/DDBJ databases">
        <authorList>
            <person name="Meier V. D."/>
            <person name="Meier V D."/>
        </authorList>
    </citation>
    <scope>NUCLEOTIDE SEQUENCE</scope>
    <source>
        <strain evidence="9">HLG_WM_MAG_07</strain>
    </source>
</reference>
<evidence type="ECO:0000256" key="4">
    <source>
        <dbReference type="ARBA" id="ARBA00013682"/>
    </source>
</evidence>
<sequence length="197" mass="21884">MARRKKAKKPSRSSNHFRIIAGTWRGRKLSFPNAEGLRPTPDRVRETVFNWLQGNLYQARVLDLFAGSGALGLEALSRGASELVMVEKASHVACQLQENIAILQANASVVKDDALTSLKTFSAPFDVIFLDPPYRKDLLVPVLSLIKDADLLTEQGCIYLEHEQEVSLESAFEGFRIVKSTKAGQVRSFLLEHHHGG</sequence>
<gene>
    <name evidence="9" type="ORF">HELGO_WM14399</name>
</gene>
<evidence type="ECO:0000256" key="6">
    <source>
        <dbReference type="ARBA" id="ARBA00022679"/>
    </source>
</evidence>
<protein>
    <recommendedName>
        <fullName evidence="4 8">Ribosomal RNA small subunit methyltransferase D</fullName>
        <ecNumber evidence="3 8">2.1.1.171</ecNumber>
    </recommendedName>
</protein>
<dbReference type="InterPro" id="IPR029063">
    <property type="entry name" value="SAM-dependent_MTases_sf"/>
</dbReference>
<dbReference type="PANTHER" id="PTHR43542">
    <property type="entry name" value="METHYLTRANSFERASE"/>
    <property type="match status" value="1"/>
</dbReference>
<keyword evidence="8" id="KW-0949">S-adenosyl-L-methionine</keyword>
<evidence type="ECO:0000256" key="3">
    <source>
        <dbReference type="ARBA" id="ARBA00012141"/>
    </source>
</evidence>
<organism evidence="9">
    <name type="scientific">uncultured Thiotrichaceae bacterium</name>
    <dbReference type="NCBI Taxonomy" id="298394"/>
    <lineage>
        <taxon>Bacteria</taxon>
        <taxon>Pseudomonadati</taxon>
        <taxon>Pseudomonadota</taxon>
        <taxon>Gammaproteobacteria</taxon>
        <taxon>Thiotrichales</taxon>
        <taxon>Thiotrichaceae</taxon>
        <taxon>environmental samples</taxon>
    </lineage>
</organism>
<dbReference type="NCBIfam" id="TIGR00095">
    <property type="entry name" value="16S rRNA (guanine(966)-N(2))-methyltransferase RsmD"/>
    <property type="match status" value="1"/>
</dbReference>
<evidence type="ECO:0000256" key="7">
    <source>
        <dbReference type="ARBA" id="ARBA00048326"/>
    </source>
</evidence>
<dbReference type="SUPFAM" id="SSF53335">
    <property type="entry name" value="S-adenosyl-L-methionine-dependent methyltransferases"/>
    <property type="match status" value="1"/>
</dbReference>
<comment type="function">
    <text evidence="1 8">Specifically methylates the guanine in position 966 of 16S rRNA in the assembled 30S particle.</text>
</comment>
<comment type="catalytic activity">
    <reaction evidence="7 8">
        <text>guanosine(966) in 16S rRNA + S-adenosyl-L-methionine = N(2)-methylguanosine(966) in 16S rRNA + S-adenosyl-L-homocysteine + H(+)</text>
        <dbReference type="Rhea" id="RHEA:23548"/>
        <dbReference type="Rhea" id="RHEA-COMP:10211"/>
        <dbReference type="Rhea" id="RHEA-COMP:10212"/>
        <dbReference type="ChEBI" id="CHEBI:15378"/>
        <dbReference type="ChEBI" id="CHEBI:57856"/>
        <dbReference type="ChEBI" id="CHEBI:59789"/>
        <dbReference type="ChEBI" id="CHEBI:74269"/>
        <dbReference type="ChEBI" id="CHEBI:74481"/>
        <dbReference type="EC" id="2.1.1.171"/>
    </reaction>
</comment>
<dbReference type="Gene3D" id="3.40.50.150">
    <property type="entry name" value="Vaccinia Virus protein VP39"/>
    <property type="match status" value="1"/>
</dbReference>
<dbReference type="PANTHER" id="PTHR43542:SF1">
    <property type="entry name" value="METHYLTRANSFERASE"/>
    <property type="match status" value="1"/>
</dbReference>
<dbReference type="CDD" id="cd02440">
    <property type="entry name" value="AdoMet_MTases"/>
    <property type="match status" value="1"/>
</dbReference>
<dbReference type="InterPro" id="IPR004398">
    <property type="entry name" value="RNA_MeTrfase_RsmD"/>
</dbReference>
<dbReference type="Pfam" id="PF03602">
    <property type="entry name" value="Cons_hypoth95"/>
    <property type="match status" value="1"/>
</dbReference>
<proteinExistence type="inferred from homology"/>
<keyword evidence="6 8" id="KW-0808">Transferase</keyword>
<evidence type="ECO:0000256" key="5">
    <source>
        <dbReference type="ARBA" id="ARBA00022603"/>
    </source>
</evidence>
<evidence type="ECO:0000313" key="9">
    <source>
        <dbReference type="EMBL" id="CAA6812101.1"/>
    </source>
</evidence>
<keyword evidence="5 8" id="KW-0489">Methyltransferase</keyword>
<dbReference type="AlphaFoldDB" id="A0A6S6SYF8"/>
<dbReference type="InterPro" id="IPR002052">
    <property type="entry name" value="DNA_methylase_N6_adenine_CS"/>
</dbReference>
<accession>A0A6S6SYF8</accession>
<dbReference type="GO" id="GO:0052913">
    <property type="term" value="F:16S rRNA (guanine(966)-N(2))-methyltransferase activity"/>
    <property type="evidence" value="ECO:0007669"/>
    <property type="project" value="UniProtKB-EC"/>
</dbReference>
<dbReference type="PROSITE" id="PS00092">
    <property type="entry name" value="N6_MTASE"/>
    <property type="match status" value="1"/>
</dbReference>
<dbReference type="EMBL" id="CACVAY010000052">
    <property type="protein sequence ID" value="CAA6812101.1"/>
    <property type="molecule type" value="Genomic_DNA"/>
</dbReference>
<dbReference type="GO" id="GO:0003676">
    <property type="term" value="F:nucleic acid binding"/>
    <property type="evidence" value="ECO:0007669"/>
    <property type="project" value="InterPro"/>
</dbReference>
<evidence type="ECO:0000256" key="8">
    <source>
        <dbReference type="PIRNR" id="PIRNR004553"/>
    </source>
</evidence>
<evidence type="ECO:0000256" key="2">
    <source>
        <dbReference type="ARBA" id="ARBA00005269"/>
    </source>
</evidence>
<dbReference type="PIRSF" id="PIRSF004553">
    <property type="entry name" value="CHP00095"/>
    <property type="match status" value="1"/>
</dbReference>
<evidence type="ECO:0000256" key="1">
    <source>
        <dbReference type="ARBA" id="ARBA00002649"/>
    </source>
</evidence>
<keyword evidence="8" id="KW-0698">rRNA processing</keyword>
<dbReference type="EC" id="2.1.1.171" evidence="3 8"/>
<comment type="similarity">
    <text evidence="2 8">Belongs to the methyltransferase superfamily. RsmD family.</text>
</comment>